<evidence type="ECO:0000313" key="5">
    <source>
        <dbReference type="Proteomes" id="UP000011087"/>
    </source>
</evidence>
<dbReference type="EMBL" id="JH992973">
    <property type="protein sequence ID" value="EKX52065.1"/>
    <property type="molecule type" value="Genomic_DNA"/>
</dbReference>
<dbReference type="KEGG" id="gtt:GUITHDRAFT_161293"/>
<feature type="domain" description="PB1" evidence="2">
    <location>
        <begin position="534"/>
        <end position="630"/>
    </location>
</feature>
<organism evidence="3">
    <name type="scientific">Guillardia theta (strain CCMP2712)</name>
    <name type="common">Cryptophyte</name>
    <dbReference type="NCBI Taxonomy" id="905079"/>
    <lineage>
        <taxon>Eukaryota</taxon>
        <taxon>Cryptophyceae</taxon>
        <taxon>Pyrenomonadales</taxon>
        <taxon>Geminigeraceae</taxon>
        <taxon>Guillardia</taxon>
    </lineage>
</organism>
<dbReference type="PaxDb" id="55529-EKX52065"/>
<dbReference type="RefSeq" id="XP_005839045.1">
    <property type="nucleotide sequence ID" value="XM_005838988.1"/>
</dbReference>
<dbReference type="OrthoDB" id="10566300at2759"/>
<keyword evidence="5" id="KW-1185">Reference proteome</keyword>
<dbReference type="Gene3D" id="3.10.20.90">
    <property type="entry name" value="Phosphatidylinositol 3-kinase Catalytic Subunit, Chain A, domain 1"/>
    <property type="match status" value="1"/>
</dbReference>
<dbReference type="GeneID" id="17308967"/>
<dbReference type="HOGENOM" id="CLU_434428_0_0_1"/>
<dbReference type="CDD" id="cd05992">
    <property type="entry name" value="PB1"/>
    <property type="match status" value="1"/>
</dbReference>
<proteinExistence type="predicted"/>
<reference evidence="3 5" key="1">
    <citation type="journal article" date="2012" name="Nature">
        <title>Algal genomes reveal evolutionary mosaicism and the fate of nucleomorphs.</title>
        <authorList>
            <consortium name="DOE Joint Genome Institute"/>
            <person name="Curtis B.A."/>
            <person name="Tanifuji G."/>
            <person name="Burki F."/>
            <person name="Gruber A."/>
            <person name="Irimia M."/>
            <person name="Maruyama S."/>
            <person name="Arias M.C."/>
            <person name="Ball S.G."/>
            <person name="Gile G.H."/>
            <person name="Hirakawa Y."/>
            <person name="Hopkins J.F."/>
            <person name="Kuo A."/>
            <person name="Rensing S.A."/>
            <person name="Schmutz J."/>
            <person name="Symeonidi A."/>
            <person name="Elias M."/>
            <person name="Eveleigh R.J."/>
            <person name="Herman E.K."/>
            <person name="Klute M.J."/>
            <person name="Nakayama T."/>
            <person name="Obornik M."/>
            <person name="Reyes-Prieto A."/>
            <person name="Armbrust E.V."/>
            <person name="Aves S.J."/>
            <person name="Beiko R.G."/>
            <person name="Coutinho P."/>
            <person name="Dacks J.B."/>
            <person name="Durnford D.G."/>
            <person name="Fast N.M."/>
            <person name="Green B.R."/>
            <person name="Grisdale C.J."/>
            <person name="Hempel F."/>
            <person name="Henrissat B."/>
            <person name="Hoppner M.P."/>
            <person name="Ishida K."/>
            <person name="Kim E."/>
            <person name="Koreny L."/>
            <person name="Kroth P.G."/>
            <person name="Liu Y."/>
            <person name="Malik S.B."/>
            <person name="Maier U.G."/>
            <person name="McRose D."/>
            <person name="Mock T."/>
            <person name="Neilson J.A."/>
            <person name="Onodera N.T."/>
            <person name="Poole A.M."/>
            <person name="Pritham E.J."/>
            <person name="Richards T.A."/>
            <person name="Rocap G."/>
            <person name="Roy S.W."/>
            <person name="Sarai C."/>
            <person name="Schaack S."/>
            <person name="Shirato S."/>
            <person name="Slamovits C.H."/>
            <person name="Spencer D.F."/>
            <person name="Suzuki S."/>
            <person name="Worden A.Z."/>
            <person name="Zauner S."/>
            <person name="Barry K."/>
            <person name="Bell C."/>
            <person name="Bharti A.K."/>
            <person name="Crow J.A."/>
            <person name="Grimwood J."/>
            <person name="Kramer R."/>
            <person name="Lindquist E."/>
            <person name="Lucas S."/>
            <person name="Salamov A."/>
            <person name="McFadden G.I."/>
            <person name="Lane C.E."/>
            <person name="Keeling P.J."/>
            <person name="Gray M.W."/>
            <person name="Grigoriev I.V."/>
            <person name="Archibald J.M."/>
        </authorList>
    </citation>
    <scope>NUCLEOTIDE SEQUENCE</scope>
    <source>
        <strain evidence="3 5">CCMP2712</strain>
    </source>
</reference>
<dbReference type="InterPro" id="IPR053793">
    <property type="entry name" value="PB1-like"/>
</dbReference>
<gene>
    <name evidence="3" type="ORF">GUITHDRAFT_161293</name>
</gene>
<dbReference type="EnsemblProtists" id="EKX52065">
    <property type="protein sequence ID" value="EKX52065"/>
    <property type="gene ID" value="GUITHDRAFT_161293"/>
</dbReference>
<feature type="region of interest" description="Disordered" evidence="1">
    <location>
        <begin position="24"/>
        <end position="48"/>
    </location>
</feature>
<dbReference type="Pfam" id="PF00564">
    <property type="entry name" value="PB1"/>
    <property type="match status" value="1"/>
</dbReference>
<evidence type="ECO:0000256" key="1">
    <source>
        <dbReference type="SAM" id="MobiDB-lite"/>
    </source>
</evidence>
<evidence type="ECO:0000259" key="2">
    <source>
        <dbReference type="PROSITE" id="PS51745"/>
    </source>
</evidence>
<evidence type="ECO:0000313" key="3">
    <source>
        <dbReference type="EMBL" id="EKX52065.1"/>
    </source>
</evidence>
<dbReference type="Proteomes" id="UP000011087">
    <property type="component" value="Unassembled WGS sequence"/>
</dbReference>
<protein>
    <recommendedName>
        <fullName evidence="2">PB1 domain-containing protein</fullName>
    </recommendedName>
</protein>
<reference evidence="5" key="2">
    <citation type="submission" date="2012-11" db="EMBL/GenBank/DDBJ databases">
        <authorList>
            <person name="Kuo A."/>
            <person name="Curtis B.A."/>
            <person name="Tanifuji G."/>
            <person name="Burki F."/>
            <person name="Gruber A."/>
            <person name="Irimia M."/>
            <person name="Maruyama S."/>
            <person name="Arias M.C."/>
            <person name="Ball S.G."/>
            <person name="Gile G.H."/>
            <person name="Hirakawa Y."/>
            <person name="Hopkins J.F."/>
            <person name="Rensing S.A."/>
            <person name="Schmutz J."/>
            <person name="Symeonidi A."/>
            <person name="Elias M."/>
            <person name="Eveleigh R.J."/>
            <person name="Herman E.K."/>
            <person name="Klute M.J."/>
            <person name="Nakayama T."/>
            <person name="Obornik M."/>
            <person name="Reyes-Prieto A."/>
            <person name="Armbrust E.V."/>
            <person name="Aves S.J."/>
            <person name="Beiko R.G."/>
            <person name="Coutinho P."/>
            <person name="Dacks J.B."/>
            <person name="Durnford D.G."/>
            <person name="Fast N.M."/>
            <person name="Green B.R."/>
            <person name="Grisdale C."/>
            <person name="Hempe F."/>
            <person name="Henrissat B."/>
            <person name="Hoppner M.P."/>
            <person name="Ishida K.-I."/>
            <person name="Kim E."/>
            <person name="Koreny L."/>
            <person name="Kroth P.G."/>
            <person name="Liu Y."/>
            <person name="Malik S.-B."/>
            <person name="Maier U.G."/>
            <person name="McRose D."/>
            <person name="Mock T."/>
            <person name="Neilson J.A."/>
            <person name="Onodera N.T."/>
            <person name="Poole A.M."/>
            <person name="Pritham E.J."/>
            <person name="Richards T.A."/>
            <person name="Rocap G."/>
            <person name="Roy S.W."/>
            <person name="Sarai C."/>
            <person name="Schaack S."/>
            <person name="Shirato S."/>
            <person name="Slamovits C.H."/>
            <person name="Spencer D.F."/>
            <person name="Suzuki S."/>
            <person name="Worden A.Z."/>
            <person name="Zauner S."/>
            <person name="Barry K."/>
            <person name="Bell C."/>
            <person name="Bharti A.K."/>
            <person name="Crow J.A."/>
            <person name="Grimwood J."/>
            <person name="Kramer R."/>
            <person name="Lindquist E."/>
            <person name="Lucas S."/>
            <person name="Salamov A."/>
            <person name="McFadden G.I."/>
            <person name="Lane C.E."/>
            <person name="Keeling P.J."/>
            <person name="Gray M.W."/>
            <person name="Grigoriev I.V."/>
            <person name="Archibald J.M."/>
        </authorList>
    </citation>
    <scope>NUCLEOTIDE SEQUENCE</scope>
    <source>
        <strain evidence="5">CCMP2712</strain>
    </source>
</reference>
<name>L1JV30_GUITC</name>
<reference evidence="4" key="3">
    <citation type="submission" date="2016-03" db="UniProtKB">
        <authorList>
            <consortium name="EnsemblProtists"/>
        </authorList>
    </citation>
    <scope>IDENTIFICATION</scope>
</reference>
<dbReference type="PROSITE" id="PS51745">
    <property type="entry name" value="PB1"/>
    <property type="match status" value="1"/>
</dbReference>
<evidence type="ECO:0000313" key="4">
    <source>
        <dbReference type="EnsemblProtists" id="EKX52065"/>
    </source>
</evidence>
<dbReference type="SUPFAM" id="SSF54277">
    <property type="entry name" value="CAD &amp; PB1 domains"/>
    <property type="match status" value="1"/>
</dbReference>
<sequence length="630" mass="68410">MFTLLGLDVTSDARMLRVIAALSSSSSSSSSQDEDTEAGQLQPSPTCPDAPVQIALIVRDQMPSGERRAAVVRKTVLPDGSSFTVGLEVPIPEPGEHTLNVSVCPVEEDGSVGLPFFEPQDVTCTVEAPRLPLPRLQQKDALVLCGVDIPKEVSDGKLRVIVALKRVWNDAPREIALIVRDLQPDGVRRAAVVYRTLGDDAEAVGLEVPLGEAGAHVLTVQVAKVVNGEMEEVFRLDDNVVYVSNPPPSVVVEDENLAVCGVDVPEHVDQGTFRGIVALQRKRAAAPENIALIVRDILPDGTSRVAVVRKQFVDNELKTIGIEVPMNEAGDHLVEICVAESTPYGNFEIFRFPPRKVSVSNPPMPRIAEKDSVVLCGIDIHGARWPNLKSNVVNNGRLQVIMAIARTWEDAPNKFALVVRDVTDPNEVRKAAVFKTSEDLEPFTIGLHVPLAEEGRRLLEVEVAAVVEGGLEKLFSVQQIAIDVIAPAVEEAAVEEESGSEDVVSSVDSCSETTEEAVLVQPEFKERVACKKSVLPLKATFSSQDADSVIRRLSVPVELDEEEVPVEGFSAVTDALVYAFRNELKMGCDDVKISYTDEDGDEVMISCDEELGLAMQQFRDASVMRVKLHA</sequence>
<dbReference type="SMART" id="SM00666">
    <property type="entry name" value="PB1"/>
    <property type="match status" value="1"/>
</dbReference>
<accession>L1JV30</accession>
<dbReference type="InterPro" id="IPR000270">
    <property type="entry name" value="PB1_dom"/>
</dbReference>
<dbReference type="AlphaFoldDB" id="L1JV30"/>